<reference evidence="1" key="1">
    <citation type="submission" date="2022-07" db="EMBL/GenBank/DDBJ databases">
        <title>Complete genome sequence of carbapenem-resistant Citrobacter spp. in Japan.</title>
        <authorList>
            <person name="Maehana S."/>
            <person name="Suzuki M."/>
            <person name="Kitasato H."/>
        </authorList>
    </citation>
    <scope>NUCLEOTIDE SEQUENCE</scope>
    <source>
        <strain evidence="1">KAM621</strain>
    </source>
</reference>
<name>A0AAD1KZX2_CITBR</name>
<evidence type="ECO:0000313" key="1">
    <source>
        <dbReference type="EMBL" id="BDN96206.1"/>
    </source>
</evidence>
<sequence length="57" mass="6450">MYPTEGDSHIKAYCEGMVNFSLCKIASVVLSIYVMEINIIICINNEITIKNHEKSNN</sequence>
<dbReference type="AlphaFoldDB" id="A0AAD1KZX2"/>
<protein>
    <submittedName>
        <fullName evidence="1">Uncharacterized protein</fullName>
    </submittedName>
</protein>
<organism evidence="1 2">
    <name type="scientific">Citrobacter braakii</name>
    <dbReference type="NCBI Taxonomy" id="57706"/>
    <lineage>
        <taxon>Bacteria</taxon>
        <taxon>Pseudomonadati</taxon>
        <taxon>Pseudomonadota</taxon>
        <taxon>Gammaproteobacteria</taxon>
        <taxon>Enterobacterales</taxon>
        <taxon>Enterobacteriaceae</taxon>
        <taxon>Citrobacter</taxon>
        <taxon>Citrobacter freundii complex</taxon>
    </lineage>
</organism>
<evidence type="ECO:0000313" key="2">
    <source>
        <dbReference type="Proteomes" id="UP001058317"/>
    </source>
</evidence>
<proteinExistence type="predicted"/>
<gene>
    <name evidence="1" type="ORF">KAM621c_13110</name>
</gene>
<dbReference type="EMBL" id="AP026382">
    <property type="protein sequence ID" value="BDN96206.1"/>
    <property type="molecule type" value="Genomic_DNA"/>
</dbReference>
<accession>A0AAD1KZX2</accession>
<dbReference type="Proteomes" id="UP001058317">
    <property type="component" value="Chromosome"/>
</dbReference>